<dbReference type="EMBL" id="WWEO01000042">
    <property type="protein sequence ID" value="NCD70186.1"/>
    <property type="molecule type" value="Genomic_DNA"/>
</dbReference>
<protein>
    <submittedName>
        <fullName evidence="1">Uncharacterized protein</fullName>
    </submittedName>
</protein>
<gene>
    <name evidence="1" type="ORF">GSY63_12530</name>
</gene>
<evidence type="ECO:0000313" key="1">
    <source>
        <dbReference type="EMBL" id="NCD70186.1"/>
    </source>
</evidence>
<dbReference type="RefSeq" id="WP_166586149.1">
    <property type="nucleotide sequence ID" value="NZ_WWEO01000042.1"/>
</dbReference>
<accession>A0A965ZI92</accession>
<name>A0A965ZI92_9SPHI</name>
<sequence>MNHIVAQIDESDYQIYSDFLNISLDGQFLDEYLEVLYPGEAYKGTIPTLLFSMEIEAESEVVWRRILPELNAKTVCPILMCPDDRDFSCTIVVAEIECLNDTIVWHKMGLDISQNHQPEFIGSSVRWFEKVPSFQFSTLDYLAMINAFKIQFENDKAEWIAREQMIQ</sequence>
<reference evidence="1" key="2">
    <citation type="submission" date="2020-10" db="EMBL/GenBank/DDBJ databases">
        <title>Mucilaginibacter sp. nov., isolated from soil.</title>
        <authorList>
            <person name="Jeon C.O."/>
        </authorList>
    </citation>
    <scope>NUCLEOTIDE SEQUENCE</scope>
    <source>
        <strain evidence="1">R11</strain>
    </source>
</reference>
<proteinExistence type="predicted"/>
<reference evidence="1" key="1">
    <citation type="submission" date="2020-01" db="EMBL/GenBank/DDBJ databases">
        <authorList>
            <person name="Seo Y.L."/>
        </authorList>
    </citation>
    <scope>NUCLEOTIDE SEQUENCE</scope>
    <source>
        <strain evidence="1">R11</strain>
    </source>
</reference>
<comment type="caution">
    <text evidence="1">The sequence shown here is derived from an EMBL/GenBank/DDBJ whole genome shotgun (WGS) entry which is preliminary data.</text>
</comment>
<organism evidence="1 2">
    <name type="scientific">Mucilaginibacter agri</name>
    <dbReference type="NCBI Taxonomy" id="2695265"/>
    <lineage>
        <taxon>Bacteria</taxon>
        <taxon>Pseudomonadati</taxon>
        <taxon>Bacteroidota</taxon>
        <taxon>Sphingobacteriia</taxon>
        <taxon>Sphingobacteriales</taxon>
        <taxon>Sphingobacteriaceae</taxon>
        <taxon>Mucilaginibacter</taxon>
    </lineage>
</organism>
<evidence type="ECO:0000313" key="2">
    <source>
        <dbReference type="Proteomes" id="UP000638732"/>
    </source>
</evidence>
<dbReference type="AlphaFoldDB" id="A0A965ZI92"/>
<keyword evidence="2" id="KW-1185">Reference proteome</keyword>
<dbReference type="Proteomes" id="UP000638732">
    <property type="component" value="Unassembled WGS sequence"/>
</dbReference>